<dbReference type="SUPFAM" id="SSF110395">
    <property type="entry name" value="CutC-like"/>
    <property type="match status" value="1"/>
</dbReference>
<reference evidence="3" key="1">
    <citation type="submission" date="2015-02" db="EMBL/GenBank/DDBJ databases">
        <title>Draft genome sequences of ten Microbacterium spp. with emphasis on heavy metal contaminated environments.</title>
        <authorList>
            <person name="Corretto E."/>
        </authorList>
    </citation>
    <scope>NUCLEOTIDE SEQUENCE [LARGE SCALE GENOMIC DNA]</scope>
    <source>
        <strain evidence="3">DSM 8608</strain>
    </source>
</reference>
<proteinExistence type="inferred from homology"/>
<comment type="caution">
    <text evidence="2">Once thought to be involved in copper homeostasis, experiments in E.coli have shown this is not the case.</text>
</comment>
<name>A0A0M2HA19_MICTR</name>
<dbReference type="GO" id="GO:0005737">
    <property type="term" value="C:cytoplasm"/>
    <property type="evidence" value="ECO:0007669"/>
    <property type="project" value="UniProtKB-SubCell"/>
</dbReference>
<dbReference type="PANTHER" id="PTHR12598">
    <property type="entry name" value="COPPER HOMEOSTASIS PROTEIN CUTC"/>
    <property type="match status" value="1"/>
</dbReference>
<comment type="caution">
    <text evidence="3">The sequence shown here is derived from an EMBL/GenBank/DDBJ whole genome shotgun (WGS) entry which is preliminary data.</text>
</comment>
<keyword evidence="4" id="KW-1185">Reference proteome</keyword>
<dbReference type="RefSeq" id="WP_084695512.1">
    <property type="nucleotide sequence ID" value="NZ_JYJA01000031.1"/>
</dbReference>
<gene>
    <name evidence="3" type="primary">cutC_2</name>
    <name evidence="2" type="synonym">cutC</name>
    <name evidence="3" type="ORF">RS82_01508</name>
</gene>
<protein>
    <recommendedName>
        <fullName evidence="2">PF03932 family protein CutC</fullName>
    </recommendedName>
</protein>
<evidence type="ECO:0000313" key="4">
    <source>
        <dbReference type="Proteomes" id="UP000034098"/>
    </source>
</evidence>
<keyword evidence="2" id="KW-0963">Cytoplasm</keyword>
<dbReference type="GO" id="GO:0005507">
    <property type="term" value="F:copper ion binding"/>
    <property type="evidence" value="ECO:0007669"/>
    <property type="project" value="TreeGrafter"/>
</dbReference>
<dbReference type="Gene3D" id="3.20.20.380">
    <property type="entry name" value="Copper homeostasis (CutC) domain"/>
    <property type="match status" value="1"/>
</dbReference>
<evidence type="ECO:0000256" key="2">
    <source>
        <dbReference type="HAMAP-Rule" id="MF_00795"/>
    </source>
</evidence>
<dbReference type="AlphaFoldDB" id="A0A0M2HA19"/>
<dbReference type="InterPro" id="IPR005627">
    <property type="entry name" value="CutC-like"/>
</dbReference>
<dbReference type="Proteomes" id="UP000034098">
    <property type="component" value="Unassembled WGS sequence"/>
</dbReference>
<comment type="similarity">
    <text evidence="1 2">Belongs to the CutC family.</text>
</comment>
<dbReference type="PATRIC" id="fig|69370.6.peg.1542"/>
<organism evidence="3 4">
    <name type="scientific">Microbacterium trichothecenolyticum</name>
    <name type="common">Aureobacterium trichothecenolyticum</name>
    <dbReference type="NCBI Taxonomy" id="69370"/>
    <lineage>
        <taxon>Bacteria</taxon>
        <taxon>Bacillati</taxon>
        <taxon>Actinomycetota</taxon>
        <taxon>Actinomycetes</taxon>
        <taxon>Micrococcales</taxon>
        <taxon>Microbacteriaceae</taxon>
        <taxon>Microbacterium</taxon>
    </lineage>
</organism>
<dbReference type="EMBL" id="JYJA01000031">
    <property type="protein sequence ID" value="KJL43452.1"/>
    <property type="molecule type" value="Genomic_DNA"/>
</dbReference>
<dbReference type="HAMAP" id="MF_00795">
    <property type="entry name" value="CutC"/>
    <property type="match status" value="1"/>
</dbReference>
<comment type="subcellular location">
    <subcellularLocation>
        <location evidence="2">Cytoplasm</location>
    </subcellularLocation>
</comment>
<evidence type="ECO:0000256" key="1">
    <source>
        <dbReference type="ARBA" id="ARBA00007768"/>
    </source>
</evidence>
<dbReference type="InterPro" id="IPR036822">
    <property type="entry name" value="CutC-like_dom_sf"/>
</dbReference>
<accession>A0A0M2HA19</accession>
<evidence type="ECO:0000313" key="3">
    <source>
        <dbReference type="EMBL" id="KJL43452.1"/>
    </source>
</evidence>
<dbReference type="Pfam" id="PF03932">
    <property type="entry name" value="CutC"/>
    <property type="match status" value="1"/>
</dbReference>
<sequence>MIRTVVEIAVQDAAGARAAIDAGADRLELCQALVVGGLTPSIGSIEAVCAAVGAEKVNVLVRPRGGGFVYDADEVAVVSADIRACVARGVGGVVVGALDADGRADREALRRWTDAAGPATLVFHRAIDASPRSAEVFETLLVEGVGRVLTSGGAARSIQGIDRLEAYARLAGPDLEVTAGGGVAPADIRHLVHAGVDAVHLSARRRAGLGAPAGPGGGTDGHDVTDPGIVAEAVVAARG</sequence>
<dbReference type="PANTHER" id="PTHR12598:SF0">
    <property type="entry name" value="COPPER HOMEOSTASIS PROTEIN CUTC HOMOLOG"/>
    <property type="match status" value="1"/>
</dbReference>